<evidence type="ECO:0000313" key="2">
    <source>
        <dbReference type="EMBL" id="OAQ72523.1"/>
    </source>
</evidence>
<dbReference type="AlphaFoldDB" id="A0A179G5A8"/>
<dbReference type="Proteomes" id="UP000078397">
    <property type="component" value="Unassembled WGS sequence"/>
</dbReference>
<feature type="region of interest" description="Disordered" evidence="1">
    <location>
        <begin position="18"/>
        <end position="51"/>
    </location>
</feature>
<dbReference type="GeneID" id="28844479"/>
<reference evidence="2 3" key="1">
    <citation type="journal article" date="2016" name="PLoS Pathog.">
        <title>Biosynthesis of antibiotic leucinostatins in bio-control fungus Purpureocillium lilacinum and their inhibition on phytophthora revealed by genome mining.</title>
        <authorList>
            <person name="Wang G."/>
            <person name="Liu Z."/>
            <person name="Lin R."/>
            <person name="Li E."/>
            <person name="Mao Z."/>
            <person name="Ling J."/>
            <person name="Yang Y."/>
            <person name="Yin W.B."/>
            <person name="Xie B."/>
        </authorList>
    </citation>
    <scope>NUCLEOTIDE SEQUENCE [LARGE SCALE GENOMIC DNA]</scope>
    <source>
        <strain evidence="2">170</strain>
    </source>
</reference>
<protein>
    <submittedName>
        <fullName evidence="2">Uncharacterized protein</fullName>
    </submittedName>
</protein>
<evidence type="ECO:0000313" key="3">
    <source>
        <dbReference type="Proteomes" id="UP000078397"/>
    </source>
</evidence>
<dbReference type="RefSeq" id="XP_018148606.1">
    <property type="nucleotide sequence ID" value="XM_018280485.1"/>
</dbReference>
<sequence>MKRRMGIRSWVAESSTSVIPSFLPPCSNGPPTSPPEGPKRREGCSKDPKTSRLLLTSQSKRVTGGCNDWFMDGQTCDMQTPGWRQNLVFKVARLARSHESHIRSCPAIVSGHLTTSSAPWARRCLDFSPALRSVDCQLTTGISSGATGRCCGPNILQKSGHGWKAGAWSFRGCHHPRILTVMSRLVVALDKTC</sequence>
<gene>
    <name evidence="2" type="ORF">VFPPC_00473</name>
</gene>
<evidence type="ECO:0000256" key="1">
    <source>
        <dbReference type="SAM" id="MobiDB-lite"/>
    </source>
</evidence>
<accession>A0A179G5A8</accession>
<organism evidence="2 3">
    <name type="scientific">Pochonia chlamydosporia 170</name>
    <dbReference type="NCBI Taxonomy" id="1380566"/>
    <lineage>
        <taxon>Eukaryota</taxon>
        <taxon>Fungi</taxon>
        <taxon>Dikarya</taxon>
        <taxon>Ascomycota</taxon>
        <taxon>Pezizomycotina</taxon>
        <taxon>Sordariomycetes</taxon>
        <taxon>Hypocreomycetidae</taxon>
        <taxon>Hypocreales</taxon>
        <taxon>Clavicipitaceae</taxon>
        <taxon>Pochonia</taxon>
    </lineage>
</organism>
<feature type="compositionally biased region" description="Pro residues" evidence="1">
    <location>
        <begin position="27"/>
        <end position="36"/>
    </location>
</feature>
<name>A0A179G5A8_METCM</name>
<comment type="caution">
    <text evidence="2">The sequence shown here is derived from an EMBL/GenBank/DDBJ whole genome shotgun (WGS) entry which is preliminary data.</text>
</comment>
<feature type="compositionally biased region" description="Basic and acidic residues" evidence="1">
    <location>
        <begin position="37"/>
        <end position="50"/>
    </location>
</feature>
<keyword evidence="3" id="KW-1185">Reference proteome</keyword>
<dbReference type="KEGG" id="pchm:VFPPC_00473"/>
<dbReference type="EMBL" id="LSBJ02000001">
    <property type="protein sequence ID" value="OAQ72523.1"/>
    <property type="molecule type" value="Genomic_DNA"/>
</dbReference>
<proteinExistence type="predicted"/>